<keyword evidence="1" id="KW-0175">Coiled coil</keyword>
<name>A0A510KTH5_9FUSO</name>
<evidence type="ECO:0000313" key="3">
    <source>
        <dbReference type="Proteomes" id="UP000321944"/>
    </source>
</evidence>
<dbReference type="OrthoDB" id="5194822at2"/>
<protein>
    <recommendedName>
        <fullName evidence="4">ParB/Sulfiredoxin domain-containing protein</fullName>
    </recommendedName>
</protein>
<proteinExistence type="predicted"/>
<dbReference type="AlphaFoldDB" id="A0A510KTH5"/>
<dbReference type="Proteomes" id="UP000321944">
    <property type="component" value="Chromosome"/>
</dbReference>
<evidence type="ECO:0000256" key="1">
    <source>
        <dbReference type="SAM" id="Coils"/>
    </source>
</evidence>
<evidence type="ECO:0000313" key="2">
    <source>
        <dbReference type="EMBL" id="BBM55009.1"/>
    </source>
</evidence>
<evidence type="ECO:0008006" key="4">
    <source>
        <dbReference type="Google" id="ProtNLM"/>
    </source>
</evidence>
<dbReference type="RefSeq" id="WP_147003742.1">
    <property type="nucleotide sequence ID" value="NZ_AP019841.1"/>
</dbReference>
<dbReference type="EMBL" id="AP019841">
    <property type="protein sequence ID" value="BBM55009.1"/>
    <property type="molecule type" value="Genomic_DNA"/>
</dbReference>
<feature type="coiled-coil region" evidence="1">
    <location>
        <begin position="374"/>
        <end position="415"/>
    </location>
</feature>
<sequence length="416" mass="48789">MNLLENDLAEKSVFKTENKKKLVIRNHSKDYPIYKIRLDKLFYNDQNDRISTWISRYKMENNIDKIDYSDRESYNEIIHRFITESNYNALKKTQQNIKAIGQIEVGVVLLDGRIIDGNRRFTCLRNIEKETHKEQYFEAVILDYSIENNEKDIKMLELMLQHGVDEKVGYSPIERLVGIYHDIVETKLLTTAEYAKSVNDTEKNIISEVERANLLAEFLEFIDAEKQFHLARDLDLVDPLKELQKMLKKINDEDIKENLKNAVFSQFLSKPAGDLTRYIRKINDIAANLKHLKDYLKEQSPIVEQVCEKLEESDKNASKKIGEIAEDKKIKNEFLRTTEKYVTRSAGEKTRNAPLKSMEKACNSLDEIDLKILDKLKDDQIEELKGKIDELKKKIEKLEDRLEEIDQKTEEETDSE</sequence>
<organism evidence="2 3">
    <name type="scientific">Leptotrichia wadei</name>
    <dbReference type="NCBI Taxonomy" id="157687"/>
    <lineage>
        <taxon>Bacteria</taxon>
        <taxon>Fusobacteriati</taxon>
        <taxon>Fusobacteriota</taxon>
        <taxon>Fusobacteriia</taxon>
        <taxon>Fusobacteriales</taxon>
        <taxon>Leptotrichiaceae</taxon>
        <taxon>Leptotrichia</taxon>
    </lineage>
</organism>
<dbReference type="Gene3D" id="1.10.287.950">
    <property type="entry name" value="Methyl-accepting chemotaxis protein"/>
    <property type="match status" value="1"/>
</dbReference>
<reference evidence="2 3" key="1">
    <citation type="submission" date="2019-07" db="EMBL/GenBank/DDBJ databases">
        <title>Complete Genome Sequence of Leptotrichia wadei Strain JMUB3936.</title>
        <authorList>
            <person name="Watanabe S."/>
            <person name="Cui L."/>
        </authorList>
    </citation>
    <scope>NUCLEOTIDE SEQUENCE [LARGE SCALE GENOMIC DNA]</scope>
    <source>
        <strain evidence="2 3">JMUB3936</strain>
    </source>
</reference>
<gene>
    <name evidence="2" type="ORF">JMUB3936_1293</name>
</gene>
<accession>A0A510KTH5</accession>